<organism evidence="3 4">
    <name type="scientific">Helianthus annuus</name>
    <name type="common">Common sunflower</name>
    <dbReference type="NCBI Taxonomy" id="4232"/>
    <lineage>
        <taxon>Eukaryota</taxon>
        <taxon>Viridiplantae</taxon>
        <taxon>Streptophyta</taxon>
        <taxon>Embryophyta</taxon>
        <taxon>Tracheophyta</taxon>
        <taxon>Spermatophyta</taxon>
        <taxon>Magnoliopsida</taxon>
        <taxon>eudicotyledons</taxon>
        <taxon>Gunneridae</taxon>
        <taxon>Pentapetalae</taxon>
        <taxon>asterids</taxon>
        <taxon>campanulids</taxon>
        <taxon>Asterales</taxon>
        <taxon>Asteraceae</taxon>
        <taxon>Asteroideae</taxon>
        <taxon>Heliantheae alliance</taxon>
        <taxon>Heliantheae</taxon>
        <taxon>Helianthus</taxon>
    </lineage>
</organism>
<feature type="compositionally biased region" description="Basic and acidic residues" evidence="1">
    <location>
        <begin position="137"/>
        <end position="152"/>
    </location>
</feature>
<dbReference type="AlphaFoldDB" id="A0A251RLY5"/>
<dbReference type="Gramene" id="mRNA:HanXRQr2_Chr17g0785891">
    <property type="protein sequence ID" value="CDS:HanXRQr2_Chr17g0785891.1"/>
    <property type="gene ID" value="HanXRQr2_Chr17g0785891"/>
</dbReference>
<gene>
    <name evidence="3" type="ORF">HannXRQ_Chr17g0538591</name>
    <name evidence="2" type="ORF">HanXRQr2_Chr17g0785891</name>
</gene>
<feature type="compositionally biased region" description="Basic and acidic residues" evidence="1">
    <location>
        <begin position="1"/>
        <end position="12"/>
    </location>
</feature>
<keyword evidence="4" id="KW-1185">Reference proteome</keyword>
<evidence type="ECO:0000313" key="2">
    <source>
        <dbReference type="EMBL" id="KAF5753955.1"/>
    </source>
</evidence>
<dbReference type="OrthoDB" id="1939646at2759"/>
<proteinExistence type="predicted"/>
<feature type="region of interest" description="Disordered" evidence="1">
    <location>
        <begin position="1"/>
        <end position="24"/>
    </location>
</feature>
<accession>A0A251RLY5</accession>
<feature type="compositionally biased region" description="Polar residues" evidence="1">
    <location>
        <begin position="191"/>
        <end position="201"/>
    </location>
</feature>
<reference evidence="2" key="3">
    <citation type="submission" date="2020-06" db="EMBL/GenBank/DDBJ databases">
        <title>Helianthus annuus Genome sequencing and assembly Release 2.</title>
        <authorList>
            <person name="Gouzy J."/>
            <person name="Langlade N."/>
            <person name="Munos S."/>
        </authorList>
    </citation>
    <scope>NUCLEOTIDE SEQUENCE</scope>
    <source>
        <tissue evidence="2">Leaves</tissue>
    </source>
</reference>
<reference evidence="3" key="2">
    <citation type="submission" date="2017-02" db="EMBL/GenBank/DDBJ databases">
        <title>Sunflower complete genome.</title>
        <authorList>
            <person name="Langlade N."/>
            <person name="Munos S."/>
        </authorList>
    </citation>
    <scope>NUCLEOTIDE SEQUENCE [LARGE SCALE GENOMIC DNA]</scope>
    <source>
        <tissue evidence="3">Leaves</tissue>
    </source>
</reference>
<feature type="compositionally biased region" description="Basic and acidic residues" evidence="1">
    <location>
        <begin position="207"/>
        <end position="251"/>
    </location>
</feature>
<evidence type="ECO:0000313" key="4">
    <source>
        <dbReference type="Proteomes" id="UP000215914"/>
    </source>
</evidence>
<name>A0A251RLY5_HELAN</name>
<feature type="region of interest" description="Disordered" evidence="1">
    <location>
        <begin position="191"/>
        <end position="251"/>
    </location>
</feature>
<protein>
    <submittedName>
        <fullName evidence="2 3">Calmodulin-binding domain, plant</fullName>
    </submittedName>
</protein>
<dbReference type="Proteomes" id="UP000215914">
    <property type="component" value="Chromosome 17"/>
</dbReference>
<sequence length="305" mass="34731">MPTKGRDSSVKERRGRSPLFPRKVEIGSQTRSLVNPPSSLERKHALTAVEYRKIPIYDKPTVSSTLYALNTIKPPSVGNARLIPQSKVMSLKLKFNESKVTNSYMNTNTNGLTRKVIVHAKKQTRQPTKLLDALSSSKDDHNTGTHYEDDKTNPIVNRDILTLENCDKQRMDREDDDHDVLTCEVDEHIISTISQQDQPDTSPDGCNDQHPRIDVDQERSNEVECHEEPDRTEVNEVPKEEEQRPDEVVDHGKKETAACDNVIEDDKKEQRRKGVKALVGAFESLISLECNALQNNYQRNKMIDF</sequence>
<dbReference type="InParanoid" id="A0A251RLY5"/>
<feature type="region of interest" description="Disordered" evidence="1">
    <location>
        <begin position="123"/>
        <end position="152"/>
    </location>
</feature>
<reference evidence="2 4" key="1">
    <citation type="journal article" date="2017" name="Nature">
        <title>The sunflower genome provides insights into oil metabolism, flowering and Asterid evolution.</title>
        <authorList>
            <person name="Badouin H."/>
            <person name="Gouzy J."/>
            <person name="Grassa C.J."/>
            <person name="Murat F."/>
            <person name="Staton S.E."/>
            <person name="Cottret L."/>
            <person name="Lelandais-Briere C."/>
            <person name="Owens G.L."/>
            <person name="Carrere S."/>
            <person name="Mayjonade B."/>
            <person name="Legrand L."/>
            <person name="Gill N."/>
            <person name="Kane N.C."/>
            <person name="Bowers J.E."/>
            <person name="Hubner S."/>
            <person name="Bellec A."/>
            <person name="Berard A."/>
            <person name="Berges H."/>
            <person name="Blanchet N."/>
            <person name="Boniface M.C."/>
            <person name="Brunel D."/>
            <person name="Catrice O."/>
            <person name="Chaidir N."/>
            <person name="Claudel C."/>
            <person name="Donnadieu C."/>
            <person name="Faraut T."/>
            <person name="Fievet G."/>
            <person name="Helmstetter N."/>
            <person name="King M."/>
            <person name="Knapp S.J."/>
            <person name="Lai Z."/>
            <person name="Le Paslier M.C."/>
            <person name="Lippi Y."/>
            <person name="Lorenzon L."/>
            <person name="Mandel J.R."/>
            <person name="Marage G."/>
            <person name="Marchand G."/>
            <person name="Marquand E."/>
            <person name="Bret-Mestries E."/>
            <person name="Morien E."/>
            <person name="Nambeesan S."/>
            <person name="Nguyen T."/>
            <person name="Pegot-Espagnet P."/>
            <person name="Pouilly N."/>
            <person name="Raftis F."/>
            <person name="Sallet E."/>
            <person name="Schiex T."/>
            <person name="Thomas J."/>
            <person name="Vandecasteele C."/>
            <person name="Vares D."/>
            <person name="Vear F."/>
            <person name="Vautrin S."/>
            <person name="Crespi M."/>
            <person name="Mangin B."/>
            <person name="Burke J.M."/>
            <person name="Salse J."/>
            <person name="Munos S."/>
            <person name="Vincourt P."/>
            <person name="Rieseberg L.H."/>
            <person name="Langlade N.B."/>
        </authorList>
    </citation>
    <scope>NUCLEOTIDE SEQUENCE [LARGE SCALE GENOMIC DNA]</scope>
    <source>
        <strain evidence="4">cv. SF193</strain>
        <tissue evidence="2">Leaves</tissue>
    </source>
</reference>
<dbReference type="EMBL" id="CM007906">
    <property type="protein sequence ID" value="OTF85312.1"/>
    <property type="molecule type" value="Genomic_DNA"/>
</dbReference>
<evidence type="ECO:0000256" key="1">
    <source>
        <dbReference type="SAM" id="MobiDB-lite"/>
    </source>
</evidence>
<dbReference type="EMBL" id="MNCJ02000332">
    <property type="protein sequence ID" value="KAF5753955.1"/>
    <property type="molecule type" value="Genomic_DNA"/>
</dbReference>
<evidence type="ECO:0000313" key="3">
    <source>
        <dbReference type="EMBL" id="OTF85312.1"/>
    </source>
</evidence>